<comment type="caution">
    <text evidence="1">The sequence shown here is derived from an EMBL/GenBank/DDBJ whole genome shotgun (WGS) entry which is preliminary data.</text>
</comment>
<reference evidence="1" key="1">
    <citation type="journal article" date="2015" name="Nature">
        <title>Complex archaea that bridge the gap between prokaryotes and eukaryotes.</title>
        <authorList>
            <person name="Spang A."/>
            <person name="Saw J.H."/>
            <person name="Jorgensen S.L."/>
            <person name="Zaremba-Niedzwiedzka K."/>
            <person name="Martijn J."/>
            <person name="Lind A.E."/>
            <person name="van Eijk R."/>
            <person name="Schleper C."/>
            <person name="Guy L."/>
            <person name="Ettema T.J."/>
        </authorList>
    </citation>
    <scope>NUCLEOTIDE SEQUENCE</scope>
</reference>
<dbReference type="InterPro" id="IPR017853">
    <property type="entry name" value="GH"/>
</dbReference>
<sequence length="369" mass="42752">LREHNFNMINIWYPGVRPRMKIVDKKLQLDFEQIDHWMKLAAKHDMGPLVWFIGGDPHVYPRTLSIERQLFIALHEGEKPYKELYNRFTYLAGLKENRGRTLKEVEPYYRQWISRVWKHAKANNWPELIFTPFDEPAVWSRPPREPTPGKYPPILGGGPYVKDHFKFACKLIHESAPGVRIYGSIHHNRLKPRAPGWGSHEGEVFIPDVEVFCTNVIYEDPNLGDKVRAAGKQYWQYKGCGGVDRPDKGRFGFGFFFNAFNSRGSLIWAYDWGPGFDTTTGSNWMIAWRTPFDVIPSPFMEAMREAWDDRRYVETLKAVAKRNKADISAFLAKLGADAKAMRSARAENLPAIEKMRQRVAAKILQLQKP</sequence>
<dbReference type="SUPFAM" id="SSF51445">
    <property type="entry name" value="(Trans)glycosidases"/>
    <property type="match status" value="1"/>
</dbReference>
<dbReference type="AlphaFoldDB" id="A0A0F9IDG1"/>
<evidence type="ECO:0008006" key="2">
    <source>
        <dbReference type="Google" id="ProtNLM"/>
    </source>
</evidence>
<accession>A0A0F9IDG1</accession>
<proteinExistence type="predicted"/>
<feature type="non-terminal residue" evidence="1">
    <location>
        <position position="1"/>
    </location>
</feature>
<protein>
    <recommendedName>
        <fullName evidence="2">Glycoside hydrolase 123 C-terminal domain-containing protein</fullName>
    </recommendedName>
</protein>
<gene>
    <name evidence="1" type="ORF">LCGC14_1672100</name>
</gene>
<dbReference type="EMBL" id="LAZR01014366">
    <property type="protein sequence ID" value="KKM17804.1"/>
    <property type="molecule type" value="Genomic_DNA"/>
</dbReference>
<organism evidence="1">
    <name type="scientific">marine sediment metagenome</name>
    <dbReference type="NCBI Taxonomy" id="412755"/>
    <lineage>
        <taxon>unclassified sequences</taxon>
        <taxon>metagenomes</taxon>
        <taxon>ecological metagenomes</taxon>
    </lineage>
</organism>
<evidence type="ECO:0000313" key="1">
    <source>
        <dbReference type="EMBL" id="KKM17804.1"/>
    </source>
</evidence>
<name>A0A0F9IDG1_9ZZZZ</name>